<evidence type="ECO:0000313" key="4">
    <source>
        <dbReference type="Proteomes" id="UP000274843"/>
    </source>
</evidence>
<accession>A0A3N2H530</accession>
<dbReference type="InterPro" id="IPR036928">
    <property type="entry name" value="AS_sf"/>
</dbReference>
<keyword evidence="4" id="KW-1185">Reference proteome</keyword>
<dbReference type="Pfam" id="PF21986">
    <property type="entry name" value="AH_C"/>
    <property type="match status" value="1"/>
</dbReference>
<name>A0A3N2H530_9PSEU</name>
<dbReference type="Gene3D" id="1.20.58.1700">
    <property type="match status" value="1"/>
</dbReference>
<dbReference type="Gene3D" id="3.90.1300.10">
    <property type="entry name" value="Amidase signature (AS) domain"/>
    <property type="match status" value="1"/>
</dbReference>
<dbReference type="PANTHER" id="PTHR11895">
    <property type="entry name" value="TRANSAMIDASE"/>
    <property type="match status" value="1"/>
</dbReference>
<dbReference type="GeneID" id="301847719"/>
<proteinExistence type="predicted"/>
<feature type="domain" description="Amidase" evidence="1">
    <location>
        <begin position="23"/>
        <end position="399"/>
    </location>
</feature>
<evidence type="ECO:0000259" key="2">
    <source>
        <dbReference type="Pfam" id="PF21986"/>
    </source>
</evidence>
<organism evidence="3 4">
    <name type="scientific">Amycolatopsis thermoflava</name>
    <dbReference type="NCBI Taxonomy" id="84480"/>
    <lineage>
        <taxon>Bacteria</taxon>
        <taxon>Bacillati</taxon>
        <taxon>Actinomycetota</taxon>
        <taxon>Actinomycetes</taxon>
        <taxon>Pseudonocardiales</taxon>
        <taxon>Pseudonocardiaceae</taxon>
        <taxon>Amycolatopsis</taxon>
        <taxon>Amycolatopsis methanolica group</taxon>
    </lineage>
</organism>
<sequence>MTPLVALKAARDVDQPAFISLLDEDRVQSTSDGPLAGIPFAVKDNIDIAGVPTTGGCPARDTPATETAFAVQRLLDRGAVPIGKTNLDQFATGLVGTRSPYGACHSVFSPAHVSGGSSSGSAVAVALGVVPFALGTDTAGSGRVPAAFNGLVGVKPTRGLVSTRGLLPACPSLDCITTLTRTVAGARPVLDALVAFDEADPWSRPAPALLPPGVARRMRVIAVPDGPLDLDPEHETAWQEALAHAARVGHVVRVDVTPFLAAARLLYEAAFVAERLAAFGHLLDGPGVDPTVRSIVRGADRYSGADVFAGLHELARLRRLAERAFTGADALLLPVTPGHPTLAEVAADPVGVNTRLGTFTNMANLLDLCAVAVPAGSRADGLPFGVQLLAPAFADGPLLDLAARWTGETVAPPATRTLLAVAGAHLSGQPANSDLVRLGGVLHSRARTGPGHRVYTVDGPFPRPGLLHTGDGPAGGIELEVWDLPEAAIGALLPTIAPPLHLGPLTLDDGSTVLGFVADTSCADPARDITAYGGWRAYLSS</sequence>
<dbReference type="RefSeq" id="WP_231960838.1">
    <property type="nucleotide sequence ID" value="NZ_RKHY01000001.1"/>
</dbReference>
<dbReference type="InterPro" id="IPR023631">
    <property type="entry name" value="Amidase_dom"/>
</dbReference>
<keyword evidence="3" id="KW-0378">Hydrolase</keyword>
<dbReference type="Gene3D" id="3.10.490.10">
    <property type="entry name" value="Gamma-glutamyl cyclotransferase-like"/>
    <property type="match status" value="1"/>
</dbReference>
<feature type="domain" description="Allophanate hydrolase C-terminal" evidence="2">
    <location>
        <begin position="418"/>
        <end position="539"/>
    </location>
</feature>
<dbReference type="Pfam" id="PF01425">
    <property type="entry name" value="Amidase"/>
    <property type="match status" value="1"/>
</dbReference>
<dbReference type="SUPFAM" id="SSF75304">
    <property type="entry name" value="Amidase signature (AS) enzymes"/>
    <property type="match status" value="1"/>
</dbReference>
<dbReference type="InterPro" id="IPR053844">
    <property type="entry name" value="AH_C"/>
</dbReference>
<dbReference type="InterPro" id="IPR014085">
    <property type="entry name" value="Allophanate_hydrolase"/>
</dbReference>
<dbReference type="PANTHER" id="PTHR11895:SF169">
    <property type="entry name" value="GLUTAMYL-TRNA(GLN) AMIDOTRANSFERASE"/>
    <property type="match status" value="1"/>
</dbReference>
<dbReference type="NCBIfam" id="NF006043">
    <property type="entry name" value="PRK08186.1"/>
    <property type="match status" value="1"/>
</dbReference>
<dbReference type="AlphaFoldDB" id="A0A3N2H530"/>
<evidence type="ECO:0000313" key="3">
    <source>
        <dbReference type="EMBL" id="ROS44027.1"/>
    </source>
</evidence>
<dbReference type="GO" id="GO:0016787">
    <property type="term" value="F:hydrolase activity"/>
    <property type="evidence" value="ECO:0007669"/>
    <property type="project" value="UniProtKB-KW"/>
</dbReference>
<reference evidence="3 4" key="1">
    <citation type="submission" date="2018-11" db="EMBL/GenBank/DDBJ databases">
        <title>Sequencing the genomes of 1000 actinobacteria strains.</title>
        <authorList>
            <person name="Klenk H.-P."/>
        </authorList>
    </citation>
    <scope>NUCLEOTIDE SEQUENCE [LARGE SCALE GENOMIC DNA]</scope>
    <source>
        <strain evidence="3 4">DSM 44348</strain>
    </source>
</reference>
<dbReference type="Proteomes" id="UP000274843">
    <property type="component" value="Unassembled WGS sequence"/>
</dbReference>
<protein>
    <submittedName>
        <fullName evidence="3">Allophanate hydrolase</fullName>
    </submittedName>
</protein>
<dbReference type="EMBL" id="RKHY01000001">
    <property type="protein sequence ID" value="ROS44027.1"/>
    <property type="molecule type" value="Genomic_DNA"/>
</dbReference>
<dbReference type="NCBIfam" id="TIGR02713">
    <property type="entry name" value="allophanate_hyd"/>
    <property type="match status" value="1"/>
</dbReference>
<dbReference type="InterPro" id="IPR000120">
    <property type="entry name" value="Amidase"/>
</dbReference>
<evidence type="ECO:0000259" key="1">
    <source>
        <dbReference type="Pfam" id="PF01425"/>
    </source>
</evidence>
<comment type="caution">
    <text evidence="3">The sequence shown here is derived from an EMBL/GenBank/DDBJ whole genome shotgun (WGS) entry which is preliminary data.</text>
</comment>
<gene>
    <name evidence="3" type="ORF">EDD35_6453</name>
</gene>